<accession>A0ABD3JJ45</accession>
<proteinExistence type="predicted"/>
<name>A0ABD3JJ45_EUCGL</name>
<organism evidence="1 2">
    <name type="scientific">Eucalyptus globulus</name>
    <name type="common">Tasmanian blue gum</name>
    <dbReference type="NCBI Taxonomy" id="34317"/>
    <lineage>
        <taxon>Eukaryota</taxon>
        <taxon>Viridiplantae</taxon>
        <taxon>Streptophyta</taxon>
        <taxon>Embryophyta</taxon>
        <taxon>Tracheophyta</taxon>
        <taxon>Spermatophyta</taxon>
        <taxon>Magnoliopsida</taxon>
        <taxon>eudicotyledons</taxon>
        <taxon>Gunneridae</taxon>
        <taxon>Pentapetalae</taxon>
        <taxon>rosids</taxon>
        <taxon>malvids</taxon>
        <taxon>Myrtales</taxon>
        <taxon>Myrtaceae</taxon>
        <taxon>Myrtoideae</taxon>
        <taxon>Eucalypteae</taxon>
        <taxon>Eucalyptus</taxon>
    </lineage>
</organism>
<reference evidence="1 2" key="1">
    <citation type="submission" date="2024-11" db="EMBL/GenBank/DDBJ databases">
        <title>Chromosome-level genome assembly of Eucalyptus globulus Labill. provides insights into its genome evolution.</title>
        <authorList>
            <person name="Li X."/>
        </authorList>
    </citation>
    <scope>NUCLEOTIDE SEQUENCE [LARGE SCALE GENOMIC DNA]</scope>
    <source>
        <strain evidence="1">CL2024</strain>
        <tissue evidence="1">Fresh tender leaves</tissue>
    </source>
</reference>
<dbReference type="EMBL" id="JBJKBG010000008">
    <property type="protein sequence ID" value="KAL3727495.1"/>
    <property type="molecule type" value="Genomic_DNA"/>
</dbReference>
<dbReference type="PANTHER" id="PTHR47604">
    <property type="entry name" value="ADENYLYL CYCLASE"/>
    <property type="match status" value="1"/>
</dbReference>
<keyword evidence="2" id="KW-1185">Reference proteome</keyword>
<comment type="caution">
    <text evidence="1">The sequence shown here is derived from an EMBL/GenBank/DDBJ whole genome shotgun (WGS) entry which is preliminary data.</text>
</comment>
<dbReference type="Proteomes" id="UP001634007">
    <property type="component" value="Unassembled WGS sequence"/>
</dbReference>
<dbReference type="AlphaFoldDB" id="A0ABD3JJ45"/>
<evidence type="ECO:0000313" key="1">
    <source>
        <dbReference type="EMBL" id="KAL3727495.1"/>
    </source>
</evidence>
<protein>
    <submittedName>
        <fullName evidence="1">Uncharacterized protein</fullName>
    </submittedName>
</protein>
<dbReference type="PANTHER" id="PTHR47604:SF1">
    <property type="entry name" value="ADENYLYL CYCLASE"/>
    <property type="match status" value="1"/>
</dbReference>
<evidence type="ECO:0000313" key="2">
    <source>
        <dbReference type="Proteomes" id="UP001634007"/>
    </source>
</evidence>
<gene>
    <name evidence="1" type="ORF">ACJRO7_032257</name>
</gene>
<sequence length="354" mass="39777">MTKSSSSSSSAAQSLGFRPVHGNRLPASPCSIISSLACSSEASAEMEEPTTVKEMYDKILESVNTKRTIAPNAWTWSMIENCKNREDIRRLSNLRIHDCNLCQEVTKASVRAMALHFGELYLHKLCAKFKNFKALWEHNVYGFNPTIGSANHLLQYAKEHKDATFMQEVMKLLKKNNLPLQPTTAHIVFSICDDADNWVLLTKYSKRFVKNGVNLHKAAFDIWMEFAAKVGDIESLWKTEKLRCESMKQHTVGSGFSCAKLGYLLEGKPEEAAAVIHVLNQSLPDAKRSSIRVELQKLVSEWLFEVIKRKKEDDCMALATSLKSNIPATVSSLLNTDLEVKLNMEQLTTEGTLC</sequence>